<dbReference type="SUPFAM" id="SSF52833">
    <property type="entry name" value="Thioredoxin-like"/>
    <property type="match status" value="1"/>
</dbReference>
<proteinExistence type="inferred from homology"/>
<dbReference type="InterPro" id="IPR011905">
    <property type="entry name" value="GlrX-like_pln_2"/>
</dbReference>
<dbReference type="OrthoDB" id="418495at2759"/>
<evidence type="ECO:0000313" key="7">
    <source>
        <dbReference type="Proteomes" id="UP000030687"/>
    </source>
</evidence>
<dbReference type="Gramene" id="ESR59958">
    <property type="protein sequence ID" value="ESR59958"/>
    <property type="gene ID" value="CICLE_v10017057mg"/>
</dbReference>
<evidence type="ECO:0000259" key="5">
    <source>
        <dbReference type="Pfam" id="PF00462"/>
    </source>
</evidence>
<dbReference type="InterPro" id="IPR002109">
    <property type="entry name" value="Glutaredoxin"/>
</dbReference>
<name>V4THR3_CITCL</name>
<feature type="domain" description="Glutaredoxin" evidence="5">
    <location>
        <begin position="49"/>
        <end position="125"/>
    </location>
</feature>
<dbReference type="OMA" id="ELEMICG"/>
<comment type="similarity">
    <text evidence="2">Belongs to the glutaredoxin family. CC-type subfamily.</text>
</comment>
<dbReference type="CDD" id="cd03419">
    <property type="entry name" value="GRX_GRXh_1_2_like"/>
    <property type="match status" value="1"/>
</dbReference>
<dbReference type="InParanoid" id="V4THR3"/>
<organism evidence="6 7">
    <name type="scientific">Citrus clementina</name>
    <name type="common">Clementine</name>
    <name type="synonym">Citrus deliciosa x Citrus sinensis</name>
    <dbReference type="NCBI Taxonomy" id="85681"/>
    <lineage>
        <taxon>Eukaryota</taxon>
        <taxon>Viridiplantae</taxon>
        <taxon>Streptophyta</taxon>
        <taxon>Embryophyta</taxon>
        <taxon>Tracheophyta</taxon>
        <taxon>Spermatophyta</taxon>
        <taxon>Magnoliopsida</taxon>
        <taxon>eudicotyledons</taxon>
        <taxon>Gunneridae</taxon>
        <taxon>Pentapetalae</taxon>
        <taxon>rosids</taxon>
        <taxon>malvids</taxon>
        <taxon>Sapindales</taxon>
        <taxon>Rutaceae</taxon>
        <taxon>Aurantioideae</taxon>
        <taxon>Citrus</taxon>
    </lineage>
</organism>
<dbReference type="PROSITE" id="PS51354">
    <property type="entry name" value="GLUTAREDOXIN_2"/>
    <property type="match status" value="1"/>
</dbReference>
<evidence type="ECO:0000256" key="4">
    <source>
        <dbReference type="ARBA" id="ARBA00023284"/>
    </source>
</evidence>
<accession>V4THR3</accession>
<dbReference type="PANTHER" id="PTHR10168">
    <property type="entry name" value="GLUTAREDOXIN"/>
    <property type="match status" value="1"/>
</dbReference>
<dbReference type="KEGG" id="cic:CICLE_v10017057mg"/>
<comment type="subcellular location">
    <subcellularLocation>
        <location evidence="1">Cytoplasm</location>
    </subcellularLocation>
</comment>
<dbReference type="NCBIfam" id="TIGR02189">
    <property type="entry name" value="GlrX-like_plant"/>
    <property type="match status" value="1"/>
</dbReference>
<keyword evidence="4" id="KW-0676">Redox-active center</keyword>
<dbReference type="Gene3D" id="3.40.30.10">
    <property type="entry name" value="Glutaredoxin"/>
    <property type="match status" value="1"/>
</dbReference>
<dbReference type="Proteomes" id="UP000030687">
    <property type="component" value="Unassembled WGS sequence"/>
</dbReference>
<gene>
    <name evidence="6" type="ORF">CICLE_v10017057mg</name>
</gene>
<evidence type="ECO:0000256" key="1">
    <source>
        <dbReference type="ARBA" id="ARBA00004496"/>
    </source>
</evidence>
<evidence type="ECO:0000313" key="6">
    <source>
        <dbReference type="EMBL" id="ESR59958.1"/>
    </source>
</evidence>
<evidence type="ECO:0000256" key="3">
    <source>
        <dbReference type="ARBA" id="ARBA00022490"/>
    </source>
</evidence>
<dbReference type="Pfam" id="PF00462">
    <property type="entry name" value="Glutaredoxin"/>
    <property type="match status" value="1"/>
</dbReference>
<sequence>MQQAIPYKSWQPFDPLSHSSVSTSSKRAVRGPSINTTDVVSSMVSENAVIVFAKRGCCMSHVVKRLLLGLGANPCVYEVDEGDDEASVLDALEMIVNNNNNNNGSHDDRDRQKVQFPAVFIGGKLFGGLDRIMATHITGELIPVLKEAKALWL</sequence>
<keyword evidence="7" id="KW-1185">Reference proteome</keyword>
<dbReference type="AlphaFoldDB" id="V4THR3"/>
<evidence type="ECO:0000256" key="2">
    <source>
        <dbReference type="ARBA" id="ARBA00007568"/>
    </source>
</evidence>
<keyword evidence="3" id="KW-0963">Cytoplasm</keyword>
<dbReference type="eggNOG" id="KOG1752">
    <property type="taxonomic scope" value="Eukaryota"/>
</dbReference>
<protein>
    <recommendedName>
        <fullName evidence="5">Glutaredoxin domain-containing protein</fullName>
    </recommendedName>
</protein>
<dbReference type="STRING" id="85681.V4THR3"/>
<reference evidence="6 7" key="1">
    <citation type="submission" date="2013-10" db="EMBL/GenBank/DDBJ databases">
        <authorList>
            <consortium name="International Citrus Genome Consortium"/>
            <person name="Jenkins J."/>
            <person name="Schmutz J."/>
            <person name="Prochnik S."/>
            <person name="Rokhsar D."/>
            <person name="Gmitter F."/>
            <person name="Ollitrault P."/>
            <person name="Machado M."/>
            <person name="Talon M."/>
            <person name="Wincker P."/>
            <person name="Jaillon O."/>
            <person name="Morgante M."/>
        </authorList>
    </citation>
    <scope>NUCLEOTIDE SEQUENCE</scope>
    <source>
        <strain evidence="7">cv. Clemenules</strain>
    </source>
</reference>
<dbReference type="InterPro" id="IPR036249">
    <property type="entry name" value="Thioredoxin-like_sf"/>
</dbReference>
<dbReference type="GO" id="GO:0005737">
    <property type="term" value="C:cytoplasm"/>
    <property type="evidence" value="ECO:0007669"/>
    <property type="project" value="UniProtKB-SubCell"/>
</dbReference>
<dbReference type="EMBL" id="KI536312">
    <property type="protein sequence ID" value="ESR59958.1"/>
    <property type="molecule type" value="Genomic_DNA"/>
</dbReference>